<protein>
    <submittedName>
        <fullName evidence="3">Uncharacterized protein</fullName>
    </submittedName>
</protein>
<name>A0ABV1K8Z3_9PSEU</name>
<feature type="compositionally biased region" description="Pro residues" evidence="1">
    <location>
        <begin position="93"/>
        <end position="103"/>
    </location>
</feature>
<evidence type="ECO:0000256" key="1">
    <source>
        <dbReference type="SAM" id="MobiDB-lite"/>
    </source>
</evidence>
<feature type="compositionally biased region" description="Pro residues" evidence="1">
    <location>
        <begin position="298"/>
        <end position="307"/>
    </location>
</feature>
<feature type="compositionally biased region" description="Basic and acidic residues" evidence="1">
    <location>
        <begin position="166"/>
        <end position="223"/>
    </location>
</feature>
<feature type="compositionally biased region" description="Low complexity" evidence="1">
    <location>
        <begin position="314"/>
        <end position="328"/>
    </location>
</feature>
<feature type="compositionally biased region" description="Basic and acidic residues" evidence="1">
    <location>
        <begin position="126"/>
        <end position="136"/>
    </location>
</feature>
<feature type="compositionally biased region" description="Low complexity" evidence="1">
    <location>
        <begin position="239"/>
        <end position="254"/>
    </location>
</feature>
<evidence type="ECO:0000313" key="4">
    <source>
        <dbReference type="Proteomes" id="UP001494902"/>
    </source>
</evidence>
<keyword evidence="4" id="KW-1185">Reference proteome</keyword>
<feature type="region of interest" description="Disordered" evidence="1">
    <location>
        <begin position="38"/>
        <end position="374"/>
    </location>
</feature>
<keyword evidence="2" id="KW-1133">Transmembrane helix</keyword>
<feature type="compositionally biased region" description="Low complexity" evidence="1">
    <location>
        <begin position="362"/>
        <end position="373"/>
    </location>
</feature>
<dbReference type="RefSeq" id="WP_349298025.1">
    <property type="nucleotide sequence ID" value="NZ_JBEDNQ010000004.1"/>
</dbReference>
<keyword evidence="2" id="KW-0812">Transmembrane</keyword>
<keyword evidence="2" id="KW-0472">Membrane</keyword>
<evidence type="ECO:0000256" key="2">
    <source>
        <dbReference type="SAM" id="Phobius"/>
    </source>
</evidence>
<sequence length="458" mass="47594">MQFGSFTVPLLSLVAAGAGVLVLLVVWGVWRARRIPAPAPLPVAPPDVPERYHPSAEDWTGEGAGGPADPPRPPRPRTVADVVAERRAGAFPAPVPPARPDPAVPAHGRPDAASDAPEPAPPVPVHPREPVGRHAAPDASDLPAPPEEGSLEALFAPADEVPDAATLDRMRQGTGGDRRGVARRDERPAPRDRAVTDDRPVTGDRPECDDRPVPGERPVHADRPASGGPSGPDDDPEAPGRAGPGAAPGPIGDPRTPLPPWSAERTEPAAQDLPAGQPDTPDAEPAAAHRPGHDTPAVPDPAVPDPAVPETMSRAVQQALAARAVQRARQLRGEIDPPPAAPASGDEPGQPLTVVPSPPATPASATGPTAAAARDARDRLLSVLLADPARALDATQLLDDSRDRISQLDDVLRRRRDELAGAVRHLHDCGLDPAQIGRLSGMDTADVRMIVDGQDSGR</sequence>
<feature type="compositionally biased region" description="Pro residues" evidence="1">
    <location>
        <begin position="38"/>
        <end position="47"/>
    </location>
</feature>
<accession>A0ABV1K8Z3</accession>
<comment type="caution">
    <text evidence="3">The sequence shown here is derived from an EMBL/GenBank/DDBJ whole genome shotgun (WGS) entry which is preliminary data.</text>
</comment>
<organism evidence="3 4">
    <name type="scientific">Pseudonocardia nematodicida</name>
    <dbReference type="NCBI Taxonomy" id="1206997"/>
    <lineage>
        <taxon>Bacteria</taxon>
        <taxon>Bacillati</taxon>
        <taxon>Actinomycetota</taxon>
        <taxon>Actinomycetes</taxon>
        <taxon>Pseudonocardiales</taxon>
        <taxon>Pseudonocardiaceae</taxon>
        <taxon>Pseudonocardia</taxon>
    </lineage>
</organism>
<evidence type="ECO:0000313" key="3">
    <source>
        <dbReference type="EMBL" id="MEQ3550946.1"/>
    </source>
</evidence>
<gene>
    <name evidence="3" type="ORF">WIS52_10720</name>
</gene>
<dbReference type="EMBL" id="JBEDNQ010000004">
    <property type="protein sequence ID" value="MEQ3550946.1"/>
    <property type="molecule type" value="Genomic_DNA"/>
</dbReference>
<reference evidence="3 4" key="1">
    <citation type="submission" date="2024-03" db="EMBL/GenBank/DDBJ databases">
        <title>Draft genome sequence of Pseudonocardia nematodicida JCM 31783.</title>
        <authorList>
            <person name="Butdee W."/>
            <person name="Duangmal K."/>
        </authorList>
    </citation>
    <scope>NUCLEOTIDE SEQUENCE [LARGE SCALE GENOMIC DNA]</scope>
    <source>
        <strain evidence="3 4">JCM 31783</strain>
    </source>
</reference>
<feature type="transmembrane region" description="Helical" evidence="2">
    <location>
        <begin position="6"/>
        <end position="30"/>
    </location>
</feature>
<proteinExistence type="predicted"/>
<dbReference type="Proteomes" id="UP001494902">
    <property type="component" value="Unassembled WGS sequence"/>
</dbReference>